<sequence length="344" mass="38552">LQCPRTTILITSIQFEQIFVINAPWRTDRKDAMSLIASYHDISFKWINGVNSTQITDSAFPPGKHQEIPPGARGCWRAHMNALQHVVAQNLSTALIFEDDVDWDIRLRSQLLNLSRASRNLPKLITHANKKPHTSPTIPQKQTQDPIDLAHRSSMPISQLTSTSISNEAPYGVDWDVLWLGHCGATLPPPSPMSPDRIVQLNDETVPSPSHLRRRRNAAQDEFASLYPPYTRVYHRTANSTLCLHAYAVTRRGARKLLYQFGIRGLGQGYDFALSDYCGGGARGEREGEGERPMCLTVQPPLYSQFWSERGESDIMATGREGRMSGSRYIRRSVRMGLEGLVGG</sequence>
<gene>
    <name evidence="5" type="ORF">DM02DRAFT_507152</name>
</gene>
<reference evidence="5 6" key="1">
    <citation type="journal article" date="2018" name="Sci. Rep.">
        <title>Comparative genomics provides insights into the lifestyle and reveals functional heterogeneity of dark septate endophytic fungi.</title>
        <authorList>
            <person name="Knapp D.G."/>
            <person name="Nemeth J.B."/>
            <person name="Barry K."/>
            <person name="Hainaut M."/>
            <person name="Henrissat B."/>
            <person name="Johnson J."/>
            <person name="Kuo A."/>
            <person name="Lim J.H.P."/>
            <person name="Lipzen A."/>
            <person name="Nolan M."/>
            <person name="Ohm R.A."/>
            <person name="Tamas L."/>
            <person name="Grigoriev I.V."/>
            <person name="Spatafora J.W."/>
            <person name="Nagy L.G."/>
            <person name="Kovacs G.M."/>
        </authorList>
    </citation>
    <scope>NUCLEOTIDE SEQUENCE [LARGE SCALE GENOMIC DNA]</scope>
    <source>
        <strain evidence="5 6">DSE2036</strain>
    </source>
</reference>
<dbReference type="OrthoDB" id="47375at2759"/>
<organism evidence="5 6">
    <name type="scientific">Periconia macrospinosa</name>
    <dbReference type="NCBI Taxonomy" id="97972"/>
    <lineage>
        <taxon>Eukaryota</taxon>
        <taxon>Fungi</taxon>
        <taxon>Dikarya</taxon>
        <taxon>Ascomycota</taxon>
        <taxon>Pezizomycotina</taxon>
        <taxon>Dothideomycetes</taxon>
        <taxon>Pleosporomycetidae</taxon>
        <taxon>Pleosporales</taxon>
        <taxon>Massarineae</taxon>
        <taxon>Periconiaceae</taxon>
        <taxon>Periconia</taxon>
    </lineage>
</organism>
<dbReference type="PANTHER" id="PTHR10730">
    <property type="entry name" value="PROCOLLAGEN-LYSINE,2-OXOGLUTARATE 5-DIOXYGENASE/GLYCOSYLTRANSFERASE 25 FAMILY MEMBER"/>
    <property type="match status" value="1"/>
</dbReference>
<feature type="domain" description="Glycosyl transferase family 25" evidence="4">
    <location>
        <begin position="16"/>
        <end position="114"/>
    </location>
</feature>
<proteinExistence type="inferred from homology"/>
<keyword evidence="3 5" id="KW-0808">Transferase</keyword>
<keyword evidence="6" id="KW-1185">Reference proteome</keyword>
<name>A0A2V1DPC1_9PLEO</name>
<comment type="similarity">
    <text evidence="1">Belongs to the glycosyltransferase 25 family.</text>
</comment>
<evidence type="ECO:0000256" key="2">
    <source>
        <dbReference type="ARBA" id="ARBA00022676"/>
    </source>
</evidence>
<accession>A0A2V1DPC1</accession>
<dbReference type="Pfam" id="PF01755">
    <property type="entry name" value="Glyco_transf_25"/>
    <property type="match status" value="1"/>
</dbReference>
<evidence type="ECO:0000259" key="4">
    <source>
        <dbReference type="Pfam" id="PF01755"/>
    </source>
</evidence>
<dbReference type="GO" id="GO:0016740">
    <property type="term" value="F:transferase activity"/>
    <property type="evidence" value="ECO:0007669"/>
    <property type="project" value="UniProtKB-KW"/>
</dbReference>
<evidence type="ECO:0000313" key="6">
    <source>
        <dbReference type="Proteomes" id="UP000244855"/>
    </source>
</evidence>
<evidence type="ECO:0000313" key="5">
    <source>
        <dbReference type="EMBL" id="PVH99014.1"/>
    </source>
</evidence>
<keyword evidence="2" id="KW-0328">Glycosyltransferase</keyword>
<dbReference type="Proteomes" id="UP000244855">
    <property type="component" value="Unassembled WGS sequence"/>
</dbReference>
<dbReference type="AlphaFoldDB" id="A0A2V1DPC1"/>
<dbReference type="STRING" id="97972.A0A2V1DPC1"/>
<dbReference type="CDD" id="cd06532">
    <property type="entry name" value="Glyco_transf_25"/>
    <property type="match status" value="1"/>
</dbReference>
<evidence type="ECO:0000256" key="3">
    <source>
        <dbReference type="ARBA" id="ARBA00022679"/>
    </source>
</evidence>
<dbReference type="PANTHER" id="PTHR10730:SF53">
    <property type="entry name" value="GLYCOSYLTRANSFERASE 25 FAMILY MEMBER"/>
    <property type="match status" value="1"/>
</dbReference>
<dbReference type="InterPro" id="IPR002654">
    <property type="entry name" value="Glyco_trans_25"/>
</dbReference>
<feature type="non-terminal residue" evidence="5">
    <location>
        <position position="1"/>
    </location>
</feature>
<feature type="non-terminal residue" evidence="5">
    <location>
        <position position="344"/>
    </location>
</feature>
<protein>
    <submittedName>
        <fullName evidence="5">Glycosyltransferase family 25 protein</fullName>
    </submittedName>
</protein>
<dbReference type="InterPro" id="IPR050757">
    <property type="entry name" value="Collagen_mod_GT25"/>
</dbReference>
<evidence type="ECO:0000256" key="1">
    <source>
        <dbReference type="ARBA" id="ARBA00006721"/>
    </source>
</evidence>
<dbReference type="EMBL" id="KZ805401">
    <property type="protein sequence ID" value="PVH99014.1"/>
    <property type="molecule type" value="Genomic_DNA"/>
</dbReference>